<proteinExistence type="predicted"/>
<dbReference type="EMBL" id="FXXI01000001">
    <property type="protein sequence ID" value="SMR98989.1"/>
    <property type="molecule type" value="Genomic_DNA"/>
</dbReference>
<dbReference type="EMBL" id="JAWRCO010000001">
    <property type="protein sequence ID" value="MDW6004213.1"/>
    <property type="molecule type" value="Genomic_DNA"/>
</dbReference>
<protein>
    <submittedName>
        <fullName evidence="2">MBL fold metallo-hydrolase</fullName>
    </submittedName>
    <submittedName>
        <fullName evidence="3">Metal-dependent hydrolase</fullName>
    </submittedName>
</protein>
<dbReference type="AlphaFoldDB" id="A0A1Y6IMT8"/>
<dbReference type="SUPFAM" id="SSF56281">
    <property type="entry name" value="Metallo-hydrolase/oxidoreductase"/>
    <property type="match status" value="1"/>
</dbReference>
<dbReference type="Gene3D" id="3.60.15.10">
    <property type="entry name" value="Ribonuclease Z/Hydroxyacylglutathione hydrolase-like"/>
    <property type="match status" value="1"/>
</dbReference>
<organism evidence="3 4">
    <name type="scientific">Vibrio mangrovi</name>
    <dbReference type="NCBI Taxonomy" id="474394"/>
    <lineage>
        <taxon>Bacteria</taxon>
        <taxon>Pseudomonadati</taxon>
        <taxon>Pseudomonadota</taxon>
        <taxon>Gammaproteobacteria</taxon>
        <taxon>Vibrionales</taxon>
        <taxon>Vibrionaceae</taxon>
        <taxon>Vibrio</taxon>
    </lineage>
</organism>
<keyword evidence="3" id="KW-0378">Hydrolase</keyword>
<dbReference type="InterPro" id="IPR001279">
    <property type="entry name" value="Metallo-B-lactamas"/>
</dbReference>
<evidence type="ECO:0000313" key="5">
    <source>
        <dbReference type="Proteomes" id="UP001283366"/>
    </source>
</evidence>
<name>A0A1Y6IMT8_9VIBR</name>
<dbReference type="InterPro" id="IPR036866">
    <property type="entry name" value="RibonucZ/Hydroxyglut_hydro"/>
</dbReference>
<dbReference type="RefSeq" id="WP_087479063.1">
    <property type="nucleotide sequence ID" value="NZ_AP024883.1"/>
</dbReference>
<dbReference type="Proteomes" id="UP001283366">
    <property type="component" value="Unassembled WGS sequence"/>
</dbReference>
<accession>A0A1Y6IMT8</accession>
<evidence type="ECO:0000259" key="1">
    <source>
        <dbReference type="Pfam" id="PF12706"/>
    </source>
</evidence>
<dbReference type="GO" id="GO:0005737">
    <property type="term" value="C:cytoplasm"/>
    <property type="evidence" value="ECO:0007669"/>
    <property type="project" value="TreeGrafter"/>
</dbReference>
<gene>
    <name evidence="2" type="ORF">SBX37_15235</name>
    <name evidence="3" type="ORF">VIM7927_00211</name>
</gene>
<evidence type="ECO:0000313" key="2">
    <source>
        <dbReference type="EMBL" id="MDW6004213.1"/>
    </source>
</evidence>
<sequence>MFIIVILLLIAGLYFYLRRPQFTQPIVHPENSSAAHHDSKSINGVFQNSDPVPVMVREQNFFVGLFKFLFEKVEHSKPQQALPSVKTDLLTLDRKDNVMIWMGHSSYFIQLDGLRFLVDPVLSENASPVPYTNLAFRGSNIYQPDDIPDIDYLLITHDHWDHLDYPTVNALRHKISQIITPFGVGSYFRQWGFSAEKIFEGYWYDCFREQNIEIHILPAQHFSGRLLKRNKTLWGSIALISPNHKIYLGGDSGYGKHFAEISAKLGAFDIAVLETGQYNTAWPYIHMMPEETAQAAADLQSKALLPSHNCKFKLSKHTWYEPLERITQASEQQNYRLLLPLIGAGINLDDTTQTFTTWWRELSPVVEATEIQQPKVPDSGSTF</sequence>
<dbReference type="Proteomes" id="UP000196125">
    <property type="component" value="Unassembled WGS sequence"/>
</dbReference>
<dbReference type="Pfam" id="PF12706">
    <property type="entry name" value="Lactamase_B_2"/>
    <property type="match status" value="1"/>
</dbReference>
<keyword evidence="5" id="KW-1185">Reference proteome</keyword>
<evidence type="ECO:0000313" key="4">
    <source>
        <dbReference type="Proteomes" id="UP000196125"/>
    </source>
</evidence>
<reference evidence="3 4" key="1">
    <citation type="submission" date="2017-05" db="EMBL/GenBank/DDBJ databases">
        <authorList>
            <person name="Song R."/>
            <person name="Chenine A.L."/>
            <person name="Ruprecht R.M."/>
        </authorList>
    </citation>
    <scope>NUCLEOTIDE SEQUENCE [LARGE SCALE GENOMIC DNA]</scope>
    <source>
        <strain evidence="3 4">CECT 7927</strain>
    </source>
</reference>
<reference evidence="2 5" key="2">
    <citation type="submission" date="2023-11" db="EMBL/GenBank/DDBJ databases">
        <title>Plant-associative lifestyle of Vibrio porteresiae and its evolutionary dynamics.</title>
        <authorList>
            <person name="Rameshkumar N."/>
            <person name="Kirti K."/>
        </authorList>
    </citation>
    <scope>NUCLEOTIDE SEQUENCE [LARGE SCALE GENOMIC DNA]</scope>
    <source>
        <strain evidence="2 5">MSSRF38</strain>
    </source>
</reference>
<feature type="domain" description="Metallo-beta-lactamase" evidence="1">
    <location>
        <begin position="115"/>
        <end position="308"/>
    </location>
</feature>
<dbReference type="OrthoDB" id="9805728at2"/>
<evidence type="ECO:0000313" key="3">
    <source>
        <dbReference type="EMBL" id="SMR98989.1"/>
    </source>
</evidence>
<dbReference type="GO" id="GO:0016787">
    <property type="term" value="F:hydrolase activity"/>
    <property type="evidence" value="ECO:0007669"/>
    <property type="project" value="UniProtKB-KW"/>
</dbReference>
<dbReference type="PANTHER" id="PTHR15032:SF4">
    <property type="entry name" value="N-ACYL-PHOSPHATIDYLETHANOLAMINE-HYDROLYZING PHOSPHOLIPASE D"/>
    <property type="match status" value="1"/>
</dbReference>
<dbReference type="PANTHER" id="PTHR15032">
    <property type="entry name" value="N-ACYL-PHOSPHATIDYLETHANOLAMINE-HYDROLYZING PHOSPHOLIPASE D"/>
    <property type="match status" value="1"/>
</dbReference>